<keyword evidence="1" id="KW-1133">Transmembrane helix</keyword>
<keyword evidence="1" id="KW-0812">Transmembrane</keyword>
<feature type="transmembrane region" description="Helical" evidence="1">
    <location>
        <begin position="352"/>
        <end position="372"/>
    </location>
</feature>
<feature type="transmembrane region" description="Helical" evidence="1">
    <location>
        <begin position="115"/>
        <end position="135"/>
    </location>
</feature>
<comment type="caution">
    <text evidence="2">The sequence shown here is derived from an EMBL/GenBank/DDBJ whole genome shotgun (WGS) entry which is preliminary data.</text>
</comment>
<feature type="transmembrane region" description="Helical" evidence="1">
    <location>
        <begin position="234"/>
        <end position="254"/>
    </location>
</feature>
<accession>A0A7X1NFQ8</accession>
<dbReference type="EMBL" id="WHNP01000031">
    <property type="protein sequence ID" value="MPW20633.1"/>
    <property type="molecule type" value="Genomic_DNA"/>
</dbReference>
<feature type="transmembrane region" description="Helical" evidence="1">
    <location>
        <begin position="295"/>
        <end position="315"/>
    </location>
</feature>
<feature type="transmembrane region" description="Helical" evidence="1">
    <location>
        <begin position="201"/>
        <end position="225"/>
    </location>
</feature>
<evidence type="ECO:0000256" key="1">
    <source>
        <dbReference type="SAM" id="Phobius"/>
    </source>
</evidence>
<evidence type="ECO:0000313" key="2">
    <source>
        <dbReference type="EMBL" id="MPW20633.1"/>
    </source>
</evidence>
<gene>
    <name evidence="2" type="ORF">GCT13_28075</name>
</gene>
<reference evidence="2 3" key="1">
    <citation type="submission" date="2019-10" db="EMBL/GenBank/DDBJ databases">
        <title>Paraburkholderia sp. isolated from nodules of Mimosa pudica from Brazilian Atlantic Forest soils.</title>
        <authorList>
            <person name="Paulitsch F."/>
            <person name="Hungria M."/>
            <person name="Dall'Agnol R."/>
        </authorList>
    </citation>
    <scope>NUCLEOTIDE SEQUENCE [LARGE SCALE GENOMIC DNA]</scope>
    <source>
        <strain evidence="2 3">CNPSo 3157</strain>
    </source>
</reference>
<feature type="transmembrane region" description="Helical" evidence="1">
    <location>
        <begin position="379"/>
        <end position="401"/>
    </location>
</feature>
<name>A0A7X1NFQ8_9BURK</name>
<keyword evidence="1" id="KW-0472">Membrane</keyword>
<dbReference type="AlphaFoldDB" id="A0A7X1NFQ8"/>
<feature type="transmembrane region" description="Helical" evidence="1">
    <location>
        <begin position="470"/>
        <end position="487"/>
    </location>
</feature>
<protein>
    <recommendedName>
        <fullName evidence="4">Glycosyltransferase RgtA/B/C/D-like domain-containing protein</fullName>
    </recommendedName>
</protein>
<dbReference type="RefSeq" id="WP_152763613.1">
    <property type="nucleotide sequence ID" value="NZ_WHNP01000031.1"/>
</dbReference>
<keyword evidence="3" id="KW-1185">Reference proteome</keyword>
<evidence type="ECO:0008006" key="4">
    <source>
        <dbReference type="Google" id="ProtNLM"/>
    </source>
</evidence>
<dbReference type="Proteomes" id="UP000484381">
    <property type="component" value="Unassembled WGS sequence"/>
</dbReference>
<proteinExistence type="predicted"/>
<sequence length="516" mass="56691">MARDRHVSEPQFAGVKAAVFGFFLCFFLLISSGRIGSYDAGQQLSAATLAVTQHTLSTSNPPDSVFWSHALNGLYYEPHDLGAVLLMLPAAWIGSQLDHRPVDSQFPNPPLPAKVGVSLTYAVVCAIGCFFLFLLFAQRYAVSQAFLIVFTFAAGTYYLAYAKVAWDVAPCAAAMCTLLYYTQRMLLPDARLGTFAAAGFWLAVVCTFRYSMAPAFVVALVFLWWRTRASLRPYLLLASVFVLGMLPMFVYNAARTGSFCRPANTSAFELSHGNAMDGNIVHGFIGLIFSSNRGLFFFSPILLLVLLLPWIWRSLQARHRHLIEAMSLGTFLYMLVVSKLNHWGAFGWGPRYLLPCLPIIFLVVGPCLVEVVKKSRLAAGIAITAAVLFNVAPATTNWHVIIAEYPGAEVMDASTPYALEGIWEGFWRGVNDKPLIFANSDVQFAKSDDGRRFPDFWTARLIERSPAGRVAGWLIIAALLGGMAAALRRIVRRAPDGGSFDGLDGIQPERTNGLLS</sequence>
<feature type="transmembrane region" description="Helical" evidence="1">
    <location>
        <begin position="12"/>
        <end position="30"/>
    </location>
</feature>
<feature type="transmembrane region" description="Helical" evidence="1">
    <location>
        <begin position="141"/>
        <end position="159"/>
    </location>
</feature>
<organism evidence="2 3">
    <name type="scientific">Paraburkholderia franconis</name>
    <dbReference type="NCBI Taxonomy" id="2654983"/>
    <lineage>
        <taxon>Bacteria</taxon>
        <taxon>Pseudomonadati</taxon>
        <taxon>Pseudomonadota</taxon>
        <taxon>Betaproteobacteria</taxon>
        <taxon>Burkholderiales</taxon>
        <taxon>Burkholderiaceae</taxon>
        <taxon>Paraburkholderia</taxon>
    </lineage>
</organism>
<evidence type="ECO:0000313" key="3">
    <source>
        <dbReference type="Proteomes" id="UP000484381"/>
    </source>
</evidence>
<feature type="transmembrane region" description="Helical" evidence="1">
    <location>
        <begin position="322"/>
        <end position="340"/>
    </location>
</feature>